<organism evidence="1 2">
    <name type="scientific">Aphanomyces astaci</name>
    <name type="common">Crayfish plague agent</name>
    <dbReference type="NCBI Taxonomy" id="112090"/>
    <lineage>
        <taxon>Eukaryota</taxon>
        <taxon>Sar</taxon>
        <taxon>Stramenopiles</taxon>
        <taxon>Oomycota</taxon>
        <taxon>Saprolegniomycetes</taxon>
        <taxon>Saprolegniales</taxon>
        <taxon>Verrucalvaceae</taxon>
        <taxon>Aphanomyces</taxon>
    </lineage>
</organism>
<dbReference type="EMBL" id="QUTH01004079">
    <property type="protein sequence ID" value="RHZ15663.1"/>
    <property type="molecule type" value="Genomic_DNA"/>
</dbReference>
<dbReference type="Proteomes" id="UP000285430">
    <property type="component" value="Unassembled WGS sequence"/>
</dbReference>
<proteinExistence type="predicted"/>
<dbReference type="AlphaFoldDB" id="A0A418EMC1"/>
<accession>A0A418EMC1</accession>
<sequence length="298" mass="32519">MNGTFRLASPTGMKMYGGFASDLWAVTDTARLIYGQSLLRQSVDYTFANVSIELVLVHNGTIPQRALSMGSFGCFGISLARSVQSAEFGHQLQSIAFYNDIGYVPSIWYDQWDELNSVGGNVFCEELPGGDMRFDMCILSGAMTPCLDSLGEFIRPSAVASVLAVLATNLTRNSVNQGYPITICRNAPGLDLDSCVADLLAGPRNLLRSTTFFADPGLLIRRPPRPATAYSRLMCRTTALALLLLPAVSLDLAWDFIHFIVDGMIVAAMSQGSNTFMPHLTLWRFGWCTSSHSLSSKM</sequence>
<evidence type="ECO:0000313" key="2">
    <source>
        <dbReference type="Proteomes" id="UP000285430"/>
    </source>
</evidence>
<name>A0A418EMC1_APHAT</name>
<comment type="caution">
    <text evidence="1">The sequence shown here is derived from an EMBL/GenBank/DDBJ whole genome shotgun (WGS) entry which is preliminary data.</text>
</comment>
<evidence type="ECO:0008006" key="3">
    <source>
        <dbReference type="Google" id="ProtNLM"/>
    </source>
</evidence>
<protein>
    <recommendedName>
        <fullName evidence="3">Peptidase A1 domain-containing protein</fullName>
    </recommendedName>
</protein>
<reference evidence="1 2" key="1">
    <citation type="submission" date="2018-08" db="EMBL/GenBank/DDBJ databases">
        <title>Aphanomyces genome sequencing and annotation.</title>
        <authorList>
            <person name="Minardi D."/>
            <person name="Oidtmann B."/>
            <person name="Van Der Giezen M."/>
            <person name="Studholme D.J."/>
        </authorList>
    </citation>
    <scope>NUCLEOTIDE SEQUENCE [LARGE SCALE GENOMIC DNA]</scope>
    <source>
        <strain evidence="1 2">Da</strain>
    </source>
</reference>
<evidence type="ECO:0000313" key="1">
    <source>
        <dbReference type="EMBL" id="RHZ15663.1"/>
    </source>
</evidence>
<gene>
    <name evidence="1" type="ORF">DYB37_002012</name>
</gene>